<comment type="caution">
    <text evidence="6">The sequence shown here is derived from an EMBL/GenBank/DDBJ whole genome shotgun (WGS) entry which is preliminary data.</text>
</comment>
<dbReference type="AlphaFoldDB" id="A0A444Z9P0"/>
<protein>
    <recommendedName>
        <fullName evidence="5">GRF-type domain-containing protein</fullName>
    </recommendedName>
</protein>
<keyword evidence="7" id="KW-1185">Reference proteome</keyword>
<sequence>MVAESSKSSRSRSSVQKRELLCGHGERPLLQTSGTKNNTGRRFWGCVYYEIKEEFEFFRWADLEGESEDPQVVRLKRKILALKAKVRDIEWKLKVAAVWVLCGASDGLHLEPLVESTYWFLDDGCVGLDLGWDDLGLDELVGGWDYDDDLCCLLDLFLPLVAGCIAGCDDALDLVMGVVDEVFLPLLVLFTTGCLSGWA</sequence>
<dbReference type="InterPro" id="IPR010666">
    <property type="entry name" value="Znf_GRF"/>
</dbReference>
<dbReference type="PANTHER" id="PTHR33248">
    <property type="entry name" value="ZINC ION-BINDING PROTEIN"/>
    <property type="match status" value="1"/>
</dbReference>
<evidence type="ECO:0000259" key="5">
    <source>
        <dbReference type="PROSITE" id="PS51999"/>
    </source>
</evidence>
<keyword evidence="1" id="KW-0479">Metal-binding</keyword>
<name>A0A444Z9P0_ARAHY</name>
<evidence type="ECO:0000313" key="7">
    <source>
        <dbReference type="Proteomes" id="UP000289738"/>
    </source>
</evidence>
<gene>
    <name evidence="6" type="ORF">Ahy_B05g079365</name>
</gene>
<keyword evidence="3" id="KW-0862">Zinc</keyword>
<evidence type="ECO:0000313" key="6">
    <source>
        <dbReference type="EMBL" id="RYR10890.1"/>
    </source>
</evidence>
<dbReference type="GO" id="GO:0008270">
    <property type="term" value="F:zinc ion binding"/>
    <property type="evidence" value="ECO:0007669"/>
    <property type="project" value="UniProtKB-KW"/>
</dbReference>
<organism evidence="6 7">
    <name type="scientific">Arachis hypogaea</name>
    <name type="common">Peanut</name>
    <dbReference type="NCBI Taxonomy" id="3818"/>
    <lineage>
        <taxon>Eukaryota</taxon>
        <taxon>Viridiplantae</taxon>
        <taxon>Streptophyta</taxon>
        <taxon>Embryophyta</taxon>
        <taxon>Tracheophyta</taxon>
        <taxon>Spermatophyta</taxon>
        <taxon>Magnoliopsida</taxon>
        <taxon>eudicotyledons</taxon>
        <taxon>Gunneridae</taxon>
        <taxon>Pentapetalae</taxon>
        <taxon>rosids</taxon>
        <taxon>fabids</taxon>
        <taxon>Fabales</taxon>
        <taxon>Fabaceae</taxon>
        <taxon>Papilionoideae</taxon>
        <taxon>50 kb inversion clade</taxon>
        <taxon>dalbergioids sensu lato</taxon>
        <taxon>Dalbergieae</taxon>
        <taxon>Pterocarpus clade</taxon>
        <taxon>Arachis</taxon>
    </lineage>
</organism>
<reference evidence="6 7" key="1">
    <citation type="submission" date="2019-01" db="EMBL/GenBank/DDBJ databases">
        <title>Sequencing of cultivated peanut Arachis hypogaea provides insights into genome evolution and oil improvement.</title>
        <authorList>
            <person name="Chen X."/>
        </authorList>
    </citation>
    <scope>NUCLEOTIDE SEQUENCE [LARGE SCALE GENOMIC DNA]</scope>
    <source>
        <strain evidence="7">cv. Fuhuasheng</strain>
        <tissue evidence="6">Leaves</tissue>
    </source>
</reference>
<evidence type="ECO:0000256" key="2">
    <source>
        <dbReference type="ARBA" id="ARBA00022771"/>
    </source>
</evidence>
<keyword evidence="2 4" id="KW-0863">Zinc-finger</keyword>
<feature type="domain" description="GRF-type" evidence="5">
    <location>
        <begin position="22"/>
        <end position="64"/>
    </location>
</feature>
<evidence type="ECO:0000256" key="4">
    <source>
        <dbReference type="PROSITE-ProRule" id="PRU01343"/>
    </source>
</evidence>
<evidence type="ECO:0000256" key="3">
    <source>
        <dbReference type="ARBA" id="ARBA00022833"/>
    </source>
</evidence>
<dbReference type="Proteomes" id="UP000289738">
    <property type="component" value="Chromosome B05"/>
</dbReference>
<evidence type="ECO:0000256" key="1">
    <source>
        <dbReference type="ARBA" id="ARBA00022723"/>
    </source>
</evidence>
<dbReference type="EMBL" id="SDMP01000015">
    <property type="protein sequence ID" value="RYR10890.1"/>
    <property type="molecule type" value="Genomic_DNA"/>
</dbReference>
<dbReference type="PROSITE" id="PS51999">
    <property type="entry name" value="ZF_GRF"/>
    <property type="match status" value="1"/>
</dbReference>
<proteinExistence type="predicted"/>
<accession>A0A444Z9P0</accession>